<dbReference type="Gene3D" id="3.40.395.10">
    <property type="entry name" value="Adenoviral Proteinase, Chain A"/>
    <property type="match status" value="1"/>
</dbReference>
<gene>
    <name evidence="1" type="ORF">KSP40_PGU018847</name>
</gene>
<evidence type="ECO:0008006" key="3">
    <source>
        <dbReference type="Google" id="ProtNLM"/>
    </source>
</evidence>
<organism evidence="1 2">
    <name type="scientific">Platanthera guangdongensis</name>
    <dbReference type="NCBI Taxonomy" id="2320717"/>
    <lineage>
        <taxon>Eukaryota</taxon>
        <taxon>Viridiplantae</taxon>
        <taxon>Streptophyta</taxon>
        <taxon>Embryophyta</taxon>
        <taxon>Tracheophyta</taxon>
        <taxon>Spermatophyta</taxon>
        <taxon>Magnoliopsida</taxon>
        <taxon>Liliopsida</taxon>
        <taxon>Asparagales</taxon>
        <taxon>Orchidaceae</taxon>
        <taxon>Orchidoideae</taxon>
        <taxon>Orchideae</taxon>
        <taxon>Orchidinae</taxon>
        <taxon>Platanthera</taxon>
    </lineage>
</organism>
<dbReference type="SUPFAM" id="SSF54001">
    <property type="entry name" value="Cysteine proteinases"/>
    <property type="match status" value="1"/>
</dbReference>
<protein>
    <recommendedName>
        <fullName evidence="3">Ubiquitin-like protease family profile domain-containing protein</fullName>
    </recommendedName>
</protein>
<dbReference type="InterPro" id="IPR038765">
    <property type="entry name" value="Papain-like_cys_pep_sf"/>
</dbReference>
<evidence type="ECO:0000313" key="1">
    <source>
        <dbReference type="EMBL" id="KAK8945280.1"/>
    </source>
</evidence>
<dbReference type="Proteomes" id="UP001412067">
    <property type="component" value="Unassembled WGS sequence"/>
</dbReference>
<sequence length="82" mass="9729">MNTQNTRCLISHLTRLSVKNSEVIIMSCHLTNHWALLVCRIKELKWEFYDSMKSKRHRSGLPGLVRFEKNNNELTLKILNIY</sequence>
<name>A0ABR2LM16_9ASPA</name>
<evidence type="ECO:0000313" key="2">
    <source>
        <dbReference type="Proteomes" id="UP001412067"/>
    </source>
</evidence>
<keyword evidence="2" id="KW-1185">Reference proteome</keyword>
<reference evidence="1 2" key="1">
    <citation type="journal article" date="2022" name="Nat. Plants">
        <title>Genomes of leafy and leafless Platanthera orchids illuminate the evolution of mycoheterotrophy.</title>
        <authorList>
            <person name="Li M.H."/>
            <person name="Liu K.W."/>
            <person name="Li Z."/>
            <person name="Lu H.C."/>
            <person name="Ye Q.L."/>
            <person name="Zhang D."/>
            <person name="Wang J.Y."/>
            <person name="Li Y.F."/>
            <person name="Zhong Z.M."/>
            <person name="Liu X."/>
            <person name="Yu X."/>
            <person name="Liu D.K."/>
            <person name="Tu X.D."/>
            <person name="Liu B."/>
            <person name="Hao Y."/>
            <person name="Liao X.Y."/>
            <person name="Jiang Y.T."/>
            <person name="Sun W.H."/>
            <person name="Chen J."/>
            <person name="Chen Y.Q."/>
            <person name="Ai Y."/>
            <person name="Zhai J.W."/>
            <person name="Wu S.S."/>
            <person name="Zhou Z."/>
            <person name="Hsiao Y.Y."/>
            <person name="Wu W.L."/>
            <person name="Chen Y.Y."/>
            <person name="Lin Y.F."/>
            <person name="Hsu J.L."/>
            <person name="Li C.Y."/>
            <person name="Wang Z.W."/>
            <person name="Zhao X."/>
            <person name="Zhong W.Y."/>
            <person name="Ma X.K."/>
            <person name="Ma L."/>
            <person name="Huang J."/>
            <person name="Chen G.Z."/>
            <person name="Huang M.Z."/>
            <person name="Huang L."/>
            <person name="Peng D.H."/>
            <person name="Luo Y.B."/>
            <person name="Zou S.Q."/>
            <person name="Chen S.P."/>
            <person name="Lan S."/>
            <person name="Tsai W.C."/>
            <person name="Van de Peer Y."/>
            <person name="Liu Z.J."/>
        </authorList>
    </citation>
    <scope>NUCLEOTIDE SEQUENCE [LARGE SCALE GENOMIC DNA]</scope>
    <source>
        <strain evidence="1">Lor288</strain>
    </source>
</reference>
<dbReference type="EMBL" id="JBBWWR010000017">
    <property type="protein sequence ID" value="KAK8945280.1"/>
    <property type="molecule type" value="Genomic_DNA"/>
</dbReference>
<proteinExistence type="predicted"/>
<accession>A0ABR2LM16</accession>
<comment type="caution">
    <text evidence="1">The sequence shown here is derived from an EMBL/GenBank/DDBJ whole genome shotgun (WGS) entry which is preliminary data.</text>
</comment>